<organism evidence="1 2">
    <name type="scientific">Auraticoccus monumenti</name>
    <dbReference type="NCBI Taxonomy" id="675864"/>
    <lineage>
        <taxon>Bacteria</taxon>
        <taxon>Bacillati</taxon>
        <taxon>Actinomycetota</taxon>
        <taxon>Actinomycetes</taxon>
        <taxon>Propionibacteriales</taxon>
        <taxon>Propionibacteriaceae</taxon>
        <taxon>Auraticoccus</taxon>
    </lineage>
</organism>
<name>A0A1G6ZE96_9ACTN</name>
<dbReference type="InterPro" id="IPR011335">
    <property type="entry name" value="Restrct_endonuc-II-like"/>
</dbReference>
<reference evidence="1 2" key="1">
    <citation type="submission" date="2016-10" db="EMBL/GenBank/DDBJ databases">
        <authorList>
            <person name="de Groot N.N."/>
        </authorList>
    </citation>
    <scope>NUCLEOTIDE SEQUENCE [LARGE SCALE GENOMIC DNA]</scope>
    <source>
        <strain evidence="1 2">MON 2.2</strain>
    </source>
</reference>
<evidence type="ECO:0000313" key="2">
    <source>
        <dbReference type="Proteomes" id="UP000198546"/>
    </source>
</evidence>
<keyword evidence="2" id="KW-1185">Reference proteome</keyword>
<evidence type="ECO:0008006" key="3">
    <source>
        <dbReference type="Google" id="ProtNLM"/>
    </source>
</evidence>
<dbReference type="STRING" id="675864.SAMN04489747_2246"/>
<gene>
    <name evidence="1" type="ORF">SAMN04489747_2246</name>
</gene>
<dbReference type="AlphaFoldDB" id="A0A1G6ZE96"/>
<dbReference type="Proteomes" id="UP000198546">
    <property type="component" value="Chromosome i"/>
</dbReference>
<dbReference type="SUPFAM" id="SSF52980">
    <property type="entry name" value="Restriction endonuclease-like"/>
    <property type="match status" value="1"/>
</dbReference>
<protein>
    <recommendedName>
        <fullName evidence="3">DUF559 domain-containing protein</fullName>
    </recommendedName>
</protein>
<accession>A0A1G6ZE96</accession>
<proteinExistence type="predicted"/>
<dbReference type="EMBL" id="LT629688">
    <property type="protein sequence ID" value="SDE00096.1"/>
    <property type="molecule type" value="Genomic_DNA"/>
</dbReference>
<sequence>MRASADVELDDVDRLRAFALTMSPEAFFTGASAARLYRLWLPRRLERDPSIHVAWLTGGGGRRRGRDVVGSQVAPGVVRVIRHLDVRVVTPADAWAELAGVLTVPELVVLGDQLVRRERPLATPDQLAAALARRPLRRGSQRLRLALDQVVPGTDSVKETELRLLLIGAGFPMPTVNHVLLDREGEFLARLDLAWEEYRVGAEYDGGQHRTDDVQFRRDIDRLDRVADHHWRVLRAGQHHLSAPADFLDRLDRALRERGWPGPATHRTRRPAPRT</sequence>
<evidence type="ECO:0000313" key="1">
    <source>
        <dbReference type="EMBL" id="SDE00096.1"/>
    </source>
</evidence>